<evidence type="ECO:0000256" key="2">
    <source>
        <dbReference type="ARBA" id="ARBA00022448"/>
    </source>
</evidence>
<dbReference type="PANTHER" id="PTHR32361:SF9">
    <property type="entry name" value="FERRIC REDUCTASE TRANSMEMBRANE COMPONENT 3-RELATED"/>
    <property type="match status" value="1"/>
</dbReference>
<dbReference type="CDD" id="cd06186">
    <property type="entry name" value="NOX_Duox_like_FAD_NADP"/>
    <property type="match status" value="1"/>
</dbReference>
<comment type="caution">
    <text evidence="10">The sequence shown here is derived from an EMBL/GenBank/DDBJ whole genome shotgun (WGS) entry which is preliminary data.</text>
</comment>
<evidence type="ECO:0000259" key="9">
    <source>
        <dbReference type="Pfam" id="PF01794"/>
    </source>
</evidence>
<name>A0A8K0S3K7_9HYPO</name>
<keyword evidence="11" id="KW-1185">Reference proteome</keyword>
<keyword evidence="6 7" id="KW-0472">Membrane</keyword>
<feature type="transmembrane region" description="Helical" evidence="7">
    <location>
        <begin position="275"/>
        <end position="294"/>
    </location>
</feature>
<dbReference type="GO" id="GO:0006879">
    <property type="term" value="P:intracellular iron ion homeostasis"/>
    <property type="evidence" value="ECO:0007669"/>
    <property type="project" value="TreeGrafter"/>
</dbReference>
<comment type="subcellular location">
    <subcellularLocation>
        <location evidence="1">Membrane</location>
        <topology evidence="1">Multi-pass membrane protein</topology>
    </subcellularLocation>
</comment>
<evidence type="ECO:0000313" key="11">
    <source>
        <dbReference type="Proteomes" id="UP000813427"/>
    </source>
</evidence>
<dbReference type="Gene3D" id="3.40.50.80">
    <property type="entry name" value="Nucleotide-binding domain of ferredoxin-NADP reductase (FNR) module"/>
    <property type="match status" value="1"/>
</dbReference>
<feature type="chain" id="PRO_5035449237" evidence="8">
    <location>
        <begin position="26"/>
        <end position="727"/>
    </location>
</feature>
<dbReference type="InterPro" id="IPR013130">
    <property type="entry name" value="Fe3_Rdtase_TM_dom"/>
</dbReference>
<dbReference type="SFLD" id="SFLDG01168">
    <property type="entry name" value="Ferric_reductase_subgroup_(FRE"/>
    <property type="match status" value="1"/>
</dbReference>
<keyword evidence="3 7" id="KW-0812">Transmembrane</keyword>
<keyword evidence="4 7" id="KW-1133">Transmembrane helix</keyword>
<evidence type="ECO:0000256" key="8">
    <source>
        <dbReference type="SAM" id="SignalP"/>
    </source>
</evidence>
<dbReference type="SUPFAM" id="SSF52343">
    <property type="entry name" value="Ferredoxin reductase-like, C-terminal NADP-linked domain"/>
    <property type="match status" value="1"/>
</dbReference>
<dbReference type="PANTHER" id="PTHR32361">
    <property type="entry name" value="FERRIC/CUPRIC REDUCTASE TRANSMEMBRANE COMPONENT"/>
    <property type="match status" value="1"/>
</dbReference>
<evidence type="ECO:0000256" key="7">
    <source>
        <dbReference type="SAM" id="Phobius"/>
    </source>
</evidence>
<feature type="transmembrane region" description="Helical" evidence="7">
    <location>
        <begin position="351"/>
        <end position="368"/>
    </location>
</feature>
<gene>
    <name evidence="10" type="ORF">BKA59DRAFT_498838</name>
</gene>
<dbReference type="AlphaFoldDB" id="A0A8K0S3K7"/>
<dbReference type="Proteomes" id="UP000813427">
    <property type="component" value="Unassembled WGS sequence"/>
</dbReference>
<keyword evidence="5" id="KW-0406">Ion transport</keyword>
<dbReference type="GO" id="GO:0000293">
    <property type="term" value="F:ferric-chelate reductase activity"/>
    <property type="evidence" value="ECO:0007669"/>
    <property type="project" value="TreeGrafter"/>
</dbReference>
<feature type="transmembrane region" description="Helical" evidence="7">
    <location>
        <begin position="176"/>
        <end position="197"/>
    </location>
</feature>
<dbReference type="GO" id="GO:0006826">
    <property type="term" value="P:iron ion transport"/>
    <property type="evidence" value="ECO:0007669"/>
    <property type="project" value="TreeGrafter"/>
</dbReference>
<accession>A0A8K0S3K7</accession>
<feature type="domain" description="Ferric oxidoreductase" evidence="9">
    <location>
        <begin position="279"/>
        <end position="395"/>
    </location>
</feature>
<feature type="transmembrane region" description="Helical" evidence="7">
    <location>
        <begin position="380"/>
        <end position="400"/>
    </location>
</feature>
<proteinExistence type="predicted"/>
<dbReference type="OrthoDB" id="167398at2759"/>
<dbReference type="InterPro" id="IPR039261">
    <property type="entry name" value="FNR_nucleotide-bd"/>
</dbReference>
<feature type="transmembrane region" description="Helical" evidence="7">
    <location>
        <begin position="412"/>
        <end position="430"/>
    </location>
</feature>
<dbReference type="Pfam" id="PF01794">
    <property type="entry name" value="Ferric_reduct"/>
    <property type="match status" value="1"/>
</dbReference>
<protein>
    <submittedName>
        <fullName evidence="10">Ferric reductase like transmembrane component-domain-containing protein</fullName>
    </submittedName>
</protein>
<sequence>MRTSASSSAVTAILSALTLLPTVLATAPLEGYGRESYPVPCAQACTWVMPTSLDCPEYADMSAEERAAAYPSAACFSNDTAYLTSIAWCIHSHCDEGTKIYKIENFWETLMIYQSESLRYSYPGALAQVDAKKPPKPMSPEETVLNRTISIADEAYQAQLNGVRGYKVTSKNESTYSLLVFLSCVIIPIGFSLLRFLPIPESICRRFNAYVIDPPAWGKKHNVPVLGMGIVPTRGQALFILYIIAINAVATFEGYPDYKPNGVFPDRRYQLMRQIGNRAGIIAFANVPVVMLYAGRNSLLLQMTNWSYSTFLLLHRWVASICVIQVILHSLLWLRIMIEAHSHATVVKYPYWYWGIIGTVVFSLLLPFSMLPIRKIMYEVFLIIHICLSVIALVGSWYHIWYLYDNSSGFEIWLIIAMVFWVYERLLRIVRVSRHGVKKAYITRIDDKYLRVDIPDVDAHGHCFVYFPTLSWRVWENHPFSVVSCSKSQLDGHSEVSSSSSQVHFETKDTLSTAEAAAASKEVGGLMSNTHQIITQSGTTRPGITLFVQPLKGFTAKLAKKADMGIGVPVLIECSYGHDDHARFMPTSEYPNTLVIAGGVGVAGVLSALQSSLSMYAGPLGTTKLYWGIKKRGLVDAVKSLIVGENTCQDKEGNGQAASWGHIEAHVTIGARMDTKQVLTSELGDVSGGTTVVVCGPNEMCDEARYVCMGLARHGTKVRYIEESFSW</sequence>
<evidence type="ECO:0000313" key="10">
    <source>
        <dbReference type="EMBL" id="KAH7256157.1"/>
    </source>
</evidence>
<evidence type="ECO:0000256" key="4">
    <source>
        <dbReference type="ARBA" id="ARBA00022989"/>
    </source>
</evidence>
<evidence type="ECO:0000256" key="1">
    <source>
        <dbReference type="ARBA" id="ARBA00004141"/>
    </source>
</evidence>
<dbReference type="GO" id="GO:0005886">
    <property type="term" value="C:plasma membrane"/>
    <property type="evidence" value="ECO:0007669"/>
    <property type="project" value="TreeGrafter"/>
</dbReference>
<feature type="signal peptide" evidence="8">
    <location>
        <begin position="1"/>
        <end position="25"/>
    </location>
</feature>
<evidence type="ECO:0000256" key="3">
    <source>
        <dbReference type="ARBA" id="ARBA00022692"/>
    </source>
</evidence>
<dbReference type="InterPro" id="IPR051410">
    <property type="entry name" value="Ferric/Cupric_Reductase"/>
</dbReference>
<keyword evidence="2" id="KW-0813">Transport</keyword>
<reference evidence="10" key="1">
    <citation type="journal article" date="2021" name="Nat. Commun.">
        <title>Genetic determinants of endophytism in the Arabidopsis root mycobiome.</title>
        <authorList>
            <person name="Mesny F."/>
            <person name="Miyauchi S."/>
            <person name="Thiergart T."/>
            <person name="Pickel B."/>
            <person name="Atanasova L."/>
            <person name="Karlsson M."/>
            <person name="Huettel B."/>
            <person name="Barry K.W."/>
            <person name="Haridas S."/>
            <person name="Chen C."/>
            <person name="Bauer D."/>
            <person name="Andreopoulos W."/>
            <person name="Pangilinan J."/>
            <person name="LaButti K."/>
            <person name="Riley R."/>
            <person name="Lipzen A."/>
            <person name="Clum A."/>
            <person name="Drula E."/>
            <person name="Henrissat B."/>
            <person name="Kohler A."/>
            <person name="Grigoriev I.V."/>
            <person name="Martin F.M."/>
            <person name="Hacquard S."/>
        </authorList>
    </citation>
    <scope>NUCLEOTIDE SEQUENCE</scope>
    <source>
        <strain evidence="10">MPI-SDFR-AT-0068</strain>
    </source>
</reference>
<organism evidence="10 11">
    <name type="scientific">Fusarium tricinctum</name>
    <dbReference type="NCBI Taxonomy" id="61284"/>
    <lineage>
        <taxon>Eukaryota</taxon>
        <taxon>Fungi</taxon>
        <taxon>Dikarya</taxon>
        <taxon>Ascomycota</taxon>
        <taxon>Pezizomycotina</taxon>
        <taxon>Sordariomycetes</taxon>
        <taxon>Hypocreomycetidae</taxon>
        <taxon>Hypocreales</taxon>
        <taxon>Nectriaceae</taxon>
        <taxon>Fusarium</taxon>
        <taxon>Fusarium tricinctum species complex</taxon>
    </lineage>
</organism>
<feature type="transmembrane region" description="Helical" evidence="7">
    <location>
        <begin position="306"/>
        <end position="331"/>
    </location>
</feature>
<evidence type="ECO:0000256" key="5">
    <source>
        <dbReference type="ARBA" id="ARBA00023065"/>
    </source>
</evidence>
<dbReference type="EMBL" id="JAGPXF010000002">
    <property type="protein sequence ID" value="KAH7256157.1"/>
    <property type="molecule type" value="Genomic_DNA"/>
</dbReference>
<dbReference type="SFLD" id="SFLDS00052">
    <property type="entry name" value="Ferric_Reductase_Domain"/>
    <property type="match status" value="1"/>
</dbReference>
<evidence type="ECO:0000256" key="6">
    <source>
        <dbReference type="ARBA" id="ARBA00023136"/>
    </source>
</evidence>
<feature type="transmembrane region" description="Helical" evidence="7">
    <location>
        <begin position="237"/>
        <end position="255"/>
    </location>
</feature>
<keyword evidence="8" id="KW-0732">Signal</keyword>
<dbReference type="GO" id="GO:0015677">
    <property type="term" value="P:copper ion import"/>
    <property type="evidence" value="ECO:0007669"/>
    <property type="project" value="TreeGrafter"/>
</dbReference>